<sequence length="219" mass="24474">MGFQEDGSLKFTSYGNSLHPTRYPEIYRVIETLATTALPLWDQCLAVNVSYKRRPGPEDCTGGGRLKGKSGIWSPENFREAMATWQEPKIGTRRVEKYKDSGLQVIVKIASIKLTPDKPGFAGGAWHVESQMNERIVGTALSYLDSENITESCLELRMSTNARPAKVVISPFPMSSSIASQPRLQDSTRPGHRRFIAVWLVDPNIRIKNMGMVPPQHLD</sequence>
<accession>A0ABQ8NPX9</accession>
<protein>
    <recommendedName>
        <fullName evidence="1">DUF4246 domain-containing protein</fullName>
    </recommendedName>
</protein>
<evidence type="ECO:0000313" key="2">
    <source>
        <dbReference type="EMBL" id="KAI6300335.1"/>
    </source>
</evidence>
<feature type="domain" description="DUF4246" evidence="1">
    <location>
        <begin position="2"/>
        <end position="162"/>
    </location>
</feature>
<dbReference type="EMBL" id="JABSND010000053">
    <property type="protein sequence ID" value="KAI6300335.1"/>
    <property type="molecule type" value="Genomic_DNA"/>
</dbReference>
<evidence type="ECO:0000313" key="3">
    <source>
        <dbReference type="Proteomes" id="UP001059893"/>
    </source>
</evidence>
<dbReference type="Pfam" id="PF14033">
    <property type="entry name" value="DUF4246"/>
    <property type="match status" value="2"/>
</dbReference>
<gene>
    <name evidence="2" type="ORF">MCOR33_003908</name>
</gene>
<name>A0ABQ8NPX9_PYRGI</name>
<dbReference type="PANTHER" id="PTHR33119:SF1">
    <property type="entry name" value="FE2OG DIOXYGENASE DOMAIN-CONTAINING PROTEIN"/>
    <property type="match status" value="1"/>
</dbReference>
<organism evidence="2 3">
    <name type="scientific">Pyricularia grisea</name>
    <name type="common">Crabgrass-specific blast fungus</name>
    <name type="synonym">Magnaporthe grisea</name>
    <dbReference type="NCBI Taxonomy" id="148305"/>
    <lineage>
        <taxon>Eukaryota</taxon>
        <taxon>Fungi</taxon>
        <taxon>Dikarya</taxon>
        <taxon>Ascomycota</taxon>
        <taxon>Pezizomycotina</taxon>
        <taxon>Sordariomycetes</taxon>
        <taxon>Sordariomycetidae</taxon>
        <taxon>Magnaporthales</taxon>
        <taxon>Pyriculariaceae</taxon>
        <taxon>Pyricularia</taxon>
    </lineage>
</organism>
<proteinExistence type="predicted"/>
<feature type="domain" description="DUF4246" evidence="1">
    <location>
        <begin position="180"/>
        <end position="218"/>
    </location>
</feature>
<dbReference type="Proteomes" id="UP001059893">
    <property type="component" value="Unassembled WGS sequence"/>
</dbReference>
<evidence type="ECO:0000259" key="1">
    <source>
        <dbReference type="Pfam" id="PF14033"/>
    </source>
</evidence>
<dbReference type="InterPro" id="IPR025340">
    <property type="entry name" value="DUF4246"/>
</dbReference>
<keyword evidence="3" id="KW-1185">Reference proteome</keyword>
<dbReference type="PANTHER" id="PTHR33119">
    <property type="entry name" value="IFI3P"/>
    <property type="match status" value="1"/>
</dbReference>
<comment type="caution">
    <text evidence="2">The sequence shown here is derived from an EMBL/GenBank/DDBJ whole genome shotgun (WGS) entry which is preliminary data.</text>
</comment>
<dbReference type="InterPro" id="IPR049192">
    <property type="entry name" value="DUF4246_C"/>
</dbReference>
<reference evidence="2" key="1">
    <citation type="submission" date="2021-01" db="EMBL/GenBank/DDBJ databases">
        <title>Deciphering the adaptive evolutionary patterns associated with biogeogrpahic diversity in the finger millet blast pathogen Magnaporthe oryzae in Eastern Africa.</title>
        <authorList>
            <person name="Onyema G."/>
            <person name="Shittu T.A."/>
            <person name="Dodsworth S."/>
            <person name="Devilliers S."/>
            <person name="Muthumeenakshi S."/>
            <person name="Sreenivasaprasad S."/>
        </authorList>
    </citation>
    <scope>NUCLEOTIDE SEQUENCE</scope>
    <source>
        <strain evidence="2">D15/s37</strain>
    </source>
</reference>